<dbReference type="PANTHER" id="PTHR28259">
    <property type="entry name" value="FLUORIDE EXPORT PROTEIN 1-RELATED"/>
    <property type="match status" value="1"/>
</dbReference>
<evidence type="ECO:0000256" key="4">
    <source>
        <dbReference type="ARBA" id="ARBA00022989"/>
    </source>
</evidence>
<keyword evidence="6 10" id="KW-0407">Ion channel</keyword>
<keyword evidence="10" id="KW-0406">Ion transport</keyword>
<reference evidence="12" key="1">
    <citation type="journal article" date="2019" name="Int. J. Syst. Evol. Microbiol.">
        <title>The Global Catalogue of Microorganisms (GCM) 10K type strain sequencing project: providing services to taxonomists for standard genome sequencing and annotation.</title>
        <authorList>
            <consortium name="The Broad Institute Genomics Platform"/>
            <consortium name="The Broad Institute Genome Sequencing Center for Infectious Disease"/>
            <person name="Wu L."/>
            <person name="Ma J."/>
        </authorList>
    </citation>
    <scope>NUCLEOTIDE SEQUENCE [LARGE SCALE GENOMIC DNA]</scope>
    <source>
        <strain evidence="12">CGMCC 4.7330</strain>
    </source>
</reference>
<name>A0ABV8DZS9_9NOCA</name>
<evidence type="ECO:0000313" key="11">
    <source>
        <dbReference type="EMBL" id="MFC3965668.1"/>
    </source>
</evidence>
<dbReference type="EMBL" id="JBHSAX010000022">
    <property type="protein sequence ID" value="MFC3965668.1"/>
    <property type="molecule type" value="Genomic_DNA"/>
</dbReference>
<dbReference type="InterPro" id="IPR003691">
    <property type="entry name" value="FluC"/>
</dbReference>
<comment type="function">
    <text evidence="9 10">Fluoride-specific ion channel. Important for reducing fluoride concentration in the cell, thus reducing its toxicity.</text>
</comment>
<comment type="activity regulation">
    <text evidence="10">Na(+) is not transported, but it plays an essential structural role and its presence is essential for fluoride channel function.</text>
</comment>
<keyword evidence="2 10" id="KW-1003">Cell membrane</keyword>
<evidence type="ECO:0000256" key="9">
    <source>
        <dbReference type="ARBA" id="ARBA00049940"/>
    </source>
</evidence>
<feature type="transmembrane region" description="Helical" evidence="10">
    <location>
        <begin position="97"/>
        <end position="118"/>
    </location>
</feature>
<keyword evidence="5 10" id="KW-0472">Membrane</keyword>
<comment type="similarity">
    <text evidence="7 10">Belongs to the fluoride channel Fluc/FEX (TC 1.A.43) family.</text>
</comment>
<keyword evidence="12" id="KW-1185">Reference proteome</keyword>
<comment type="caution">
    <text evidence="10">Lacks conserved residue(s) required for the propagation of feature annotation.</text>
</comment>
<feature type="binding site" evidence="10">
    <location>
        <position position="73"/>
    </location>
    <ligand>
        <name>Na(+)</name>
        <dbReference type="ChEBI" id="CHEBI:29101"/>
        <note>structural</note>
    </ligand>
</feature>
<feature type="binding site" evidence="10">
    <location>
        <position position="76"/>
    </location>
    <ligand>
        <name>Na(+)</name>
        <dbReference type="ChEBI" id="CHEBI:29101"/>
        <note>structural</note>
    </ligand>
</feature>
<comment type="catalytic activity">
    <reaction evidence="8">
        <text>fluoride(in) = fluoride(out)</text>
        <dbReference type="Rhea" id="RHEA:76159"/>
        <dbReference type="ChEBI" id="CHEBI:17051"/>
    </reaction>
    <physiologicalReaction direction="left-to-right" evidence="8">
        <dbReference type="Rhea" id="RHEA:76160"/>
    </physiologicalReaction>
</comment>
<comment type="subcellular location">
    <subcellularLocation>
        <location evidence="1 10">Cell membrane</location>
        <topology evidence="1 10">Multi-pass membrane protein</topology>
    </subcellularLocation>
</comment>
<evidence type="ECO:0000256" key="3">
    <source>
        <dbReference type="ARBA" id="ARBA00022692"/>
    </source>
</evidence>
<keyword evidence="10" id="KW-0813">Transport</keyword>
<dbReference type="Pfam" id="PF02537">
    <property type="entry name" value="CRCB"/>
    <property type="match status" value="1"/>
</dbReference>
<evidence type="ECO:0000256" key="2">
    <source>
        <dbReference type="ARBA" id="ARBA00022475"/>
    </source>
</evidence>
<comment type="caution">
    <text evidence="11">The sequence shown here is derived from an EMBL/GenBank/DDBJ whole genome shotgun (WGS) entry which is preliminary data.</text>
</comment>
<evidence type="ECO:0000256" key="8">
    <source>
        <dbReference type="ARBA" id="ARBA00035585"/>
    </source>
</evidence>
<sequence>MTTLWIALAGSAGALARFTVDSTIKHRWTPNFPVATLVINATGSFLLGILTGLVLHHHATPQLQLVLGVGFCGGYTTFSTASVETVRLIQDRRYRAAAGYAFGGLAVTLAAASAGLALTAV</sequence>
<gene>
    <name evidence="10 11" type="primary">crcB</name>
    <name evidence="10" type="synonym">fluC</name>
    <name evidence="11" type="ORF">ACFO0B_27075</name>
</gene>
<dbReference type="NCBIfam" id="TIGR00494">
    <property type="entry name" value="crcB"/>
    <property type="match status" value="1"/>
</dbReference>
<dbReference type="Proteomes" id="UP001595696">
    <property type="component" value="Unassembled WGS sequence"/>
</dbReference>
<keyword evidence="10" id="KW-0915">Sodium</keyword>
<organism evidence="11 12">
    <name type="scientific">Nocardia jiangsuensis</name>
    <dbReference type="NCBI Taxonomy" id="1691563"/>
    <lineage>
        <taxon>Bacteria</taxon>
        <taxon>Bacillati</taxon>
        <taxon>Actinomycetota</taxon>
        <taxon>Actinomycetes</taxon>
        <taxon>Mycobacteriales</taxon>
        <taxon>Nocardiaceae</taxon>
        <taxon>Nocardia</taxon>
    </lineage>
</organism>
<proteinExistence type="inferred from homology"/>
<accession>A0ABV8DZS9</accession>
<dbReference type="HAMAP" id="MF_00454">
    <property type="entry name" value="FluC"/>
    <property type="match status" value="1"/>
</dbReference>
<keyword evidence="4 10" id="KW-1133">Transmembrane helix</keyword>
<feature type="transmembrane region" description="Helical" evidence="10">
    <location>
        <begin position="32"/>
        <end position="55"/>
    </location>
</feature>
<evidence type="ECO:0000256" key="7">
    <source>
        <dbReference type="ARBA" id="ARBA00035120"/>
    </source>
</evidence>
<dbReference type="RefSeq" id="WP_378615710.1">
    <property type="nucleotide sequence ID" value="NZ_JBHSAX010000022.1"/>
</dbReference>
<dbReference type="PANTHER" id="PTHR28259:SF1">
    <property type="entry name" value="FLUORIDE EXPORT PROTEIN 1-RELATED"/>
    <property type="match status" value="1"/>
</dbReference>
<evidence type="ECO:0000256" key="6">
    <source>
        <dbReference type="ARBA" id="ARBA00023303"/>
    </source>
</evidence>
<evidence type="ECO:0000256" key="1">
    <source>
        <dbReference type="ARBA" id="ARBA00004651"/>
    </source>
</evidence>
<evidence type="ECO:0000256" key="10">
    <source>
        <dbReference type="HAMAP-Rule" id="MF_00454"/>
    </source>
</evidence>
<keyword evidence="10" id="KW-0479">Metal-binding</keyword>
<protein>
    <recommendedName>
        <fullName evidence="10">Fluoride-specific ion channel FluC</fullName>
    </recommendedName>
</protein>
<keyword evidence="3 10" id="KW-0812">Transmembrane</keyword>
<evidence type="ECO:0000313" key="12">
    <source>
        <dbReference type="Proteomes" id="UP001595696"/>
    </source>
</evidence>
<evidence type="ECO:0000256" key="5">
    <source>
        <dbReference type="ARBA" id="ARBA00023136"/>
    </source>
</evidence>